<dbReference type="AlphaFoldDB" id="A0A1G6Z023"/>
<gene>
    <name evidence="1" type="ORF">SAMN05216174_12437</name>
</gene>
<evidence type="ECO:0000313" key="2">
    <source>
        <dbReference type="Proteomes" id="UP000199501"/>
    </source>
</evidence>
<keyword evidence="2" id="KW-1185">Reference proteome</keyword>
<dbReference type="RefSeq" id="WP_091457507.1">
    <property type="nucleotide sequence ID" value="NZ_FMZZ01000024.1"/>
</dbReference>
<organism evidence="1 2">
    <name type="scientific">Actinokineospora iranica</name>
    <dbReference type="NCBI Taxonomy" id="1271860"/>
    <lineage>
        <taxon>Bacteria</taxon>
        <taxon>Bacillati</taxon>
        <taxon>Actinomycetota</taxon>
        <taxon>Actinomycetes</taxon>
        <taxon>Pseudonocardiales</taxon>
        <taxon>Pseudonocardiaceae</taxon>
        <taxon>Actinokineospora</taxon>
    </lineage>
</organism>
<dbReference type="InterPro" id="IPR025680">
    <property type="entry name" value="DddI"/>
</dbReference>
<dbReference type="STRING" id="1271860.SAMN05216174_12437"/>
<sequence>MTTIKAFYREDGPDEGVTISTDAEAAALLGRVHADSVAFDCPLLVQMYVEGESPRATPEFGVGVDGDHGVLSYSGRGWKGLWASHNGADDDGDSIEYYYMGNGTPFPANCRIPYDDLVKAVQEFLLDGDRPASVTWQKIT</sequence>
<dbReference type="EMBL" id="FMZZ01000024">
    <property type="protein sequence ID" value="SDD95257.1"/>
    <property type="molecule type" value="Genomic_DNA"/>
</dbReference>
<accession>A0A1G6Z023</accession>
<evidence type="ECO:0000313" key="1">
    <source>
        <dbReference type="EMBL" id="SDD95257.1"/>
    </source>
</evidence>
<dbReference type="Pfam" id="PF14430">
    <property type="entry name" value="Imm1"/>
    <property type="match status" value="1"/>
</dbReference>
<name>A0A1G6Z023_9PSEU</name>
<dbReference type="Proteomes" id="UP000199501">
    <property type="component" value="Unassembled WGS sequence"/>
</dbReference>
<reference evidence="2" key="1">
    <citation type="submission" date="2016-10" db="EMBL/GenBank/DDBJ databases">
        <authorList>
            <person name="Varghese N."/>
            <person name="Submissions S."/>
        </authorList>
    </citation>
    <scope>NUCLEOTIDE SEQUENCE [LARGE SCALE GENOMIC DNA]</scope>
    <source>
        <strain evidence="2">IBRC-M 10403</strain>
    </source>
</reference>
<protein>
    <submittedName>
        <fullName evidence="1">Immunity protein Imm1</fullName>
    </submittedName>
</protein>
<dbReference type="OrthoDB" id="5185958at2"/>
<proteinExistence type="predicted"/>